<evidence type="ECO:0000313" key="2">
    <source>
        <dbReference type="Proteomes" id="UP000006055"/>
    </source>
</evidence>
<dbReference type="AlphaFoldDB" id="I4C1J2"/>
<dbReference type="EMBL" id="CP003360">
    <property type="protein sequence ID" value="AFM23433.1"/>
    <property type="molecule type" value="Genomic_DNA"/>
</dbReference>
<dbReference type="Proteomes" id="UP000006055">
    <property type="component" value="Chromosome"/>
</dbReference>
<accession>I4C1J2</accession>
<proteinExistence type="predicted"/>
<protein>
    <submittedName>
        <fullName evidence="1">Uncharacterized protein</fullName>
    </submittedName>
</protein>
<dbReference type="HOGENOM" id="CLU_1370277_0_0_7"/>
<dbReference type="OrthoDB" id="4337527at2"/>
<dbReference type="RefSeq" id="WP_014808589.1">
    <property type="nucleotide sequence ID" value="NC_018025.1"/>
</dbReference>
<organism evidence="1 2">
    <name type="scientific">Desulfomonile tiedjei (strain ATCC 49306 / DSM 6799 / DCB-1)</name>
    <dbReference type="NCBI Taxonomy" id="706587"/>
    <lineage>
        <taxon>Bacteria</taxon>
        <taxon>Pseudomonadati</taxon>
        <taxon>Thermodesulfobacteriota</taxon>
        <taxon>Desulfomonilia</taxon>
        <taxon>Desulfomonilales</taxon>
        <taxon>Desulfomonilaceae</taxon>
        <taxon>Desulfomonile</taxon>
    </lineage>
</organism>
<sequence length="204" mass="22423">MRLTKVGMPFIPGVKSLPVGITYDYTPGGHTLTMCMADPTTDDILAVNKHEAVFGLLLRQSTLFVLSKFGHSPWKQSYYNWWINAPVMRPDPCTDLHRLEMNGGIVATVCLVNAGNGLLEAVRAVRLSLAFSREFLRAVCAQTKIPFDPWRHAEIVENVLDDFASGADVMKDVLCICSEIPGGFDRLEDRTSRGFAGSAFVGTA</sequence>
<reference evidence="2" key="1">
    <citation type="submission" date="2012-06" db="EMBL/GenBank/DDBJ databases">
        <title>Complete sequence of chromosome of Desulfomonile tiedjei DSM 6799.</title>
        <authorList>
            <person name="Lucas S."/>
            <person name="Copeland A."/>
            <person name="Lapidus A."/>
            <person name="Glavina del Rio T."/>
            <person name="Dalin E."/>
            <person name="Tice H."/>
            <person name="Bruce D."/>
            <person name="Goodwin L."/>
            <person name="Pitluck S."/>
            <person name="Peters L."/>
            <person name="Ovchinnikova G."/>
            <person name="Zeytun A."/>
            <person name="Lu M."/>
            <person name="Kyrpides N."/>
            <person name="Mavromatis K."/>
            <person name="Ivanova N."/>
            <person name="Brettin T."/>
            <person name="Detter J.C."/>
            <person name="Han C."/>
            <person name="Larimer F."/>
            <person name="Land M."/>
            <person name="Hauser L."/>
            <person name="Markowitz V."/>
            <person name="Cheng J.-F."/>
            <person name="Hugenholtz P."/>
            <person name="Woyke T."/>
            <person name="Wu D."/>
            <person name="Spring S."/>
            <person name="Schroeder M."/>
            <person name="Brambilla E."/>
            <person name="Klenk H.-P."/>
            <person name="Eisen J.A."/>
        </authorList>
    </citation>
    <scope>NUCLEOTIDE SEQUENCE [LARGE SCALE GENOMIC DNA]</scope>
    <source>
        <strain evidence="2">ATCC 49306 / DSM 6799 / DCB-1</strain>
    </source>
</reference>
<keyword evidence="2" id="KW-1185">Reference proteome</keyword>
<evidence type="ECO:0000313" key="1">
    <source>
        <dbReference type="EMBL" id="AFM23433.1"/>
    </source>
</evidence>
<gene>
    <name evidence="1" type="ordered locus">Desti_0707</name>
</gene>
<name>I4C1J2_DESTA</name>
<dbReference type="KEGG" id="dti:Desti_0707"/>
<dbReference type="eggNOG" id="ENOG50330Q1">
    <property type="taxonomic scope" value="Bacteria"/>
</dbReference>